<keyword evidence="7" id="KW-0408">Iron</keyword>
<dbReference type="InterPro" id="IPR036010">
    <property type="entry name" value="2Fe-2S_ferredoxin-like_sf"/>
</dbReference>
<keyword evidence="8" id="KW-0411">Iron-sulfur</keyword>
<dbReference type="SUPFAM" id="SSF52343">
    <property type="entry name" value="Ferredoxin reductase-like, C-terminal NADP-linked domain"/>
    <property type="match status" value="1"/>
</dbReference>
<accession>A0A1G7YC83</accession>
<dbReference type="PROSITE" id="PS00197">
    <property type="entry name" value="2FE2S_FER_1"/>
    <property type="match status" value="1"/>
</dbReference>
<proteinExistence type="inferred from homology"/>
<feature type="domain" description="FAD-binding FR-type" evidence="11">
    <location>
        <begin position="8"/>
        <end position="111"/>
    </location>
</feature>
<name>A0A1G7YC83_9RHOO</name>
<evidence type="ECO:0000313" key="12">
    <source>
        <dbReference type="EMBL" id="SDG94111.1"/>
    </source>
</evidence>
<dbReference type="SUPFAM" id="SSF63380">
    <property type="entry name" value="Riboflavin synthase domain-like"/>
    <property type="match status" value="1"/>
</dbReference>
<keyword evidence="2" id="KW-0285">Flavoprotein</keyword>
<dbReference type="PROSITE" id="PS51384">
    <property type="entry name" value="FAD_FR"/>
    <property type="match status" value="1"/>
</dbReference>
<dbReference type="InterPro" id="IPR001041">
    <property type="entry name" value="2Fe-2S_ferredoxin-type"/>
</dbReference>
<feature type="domain" description="2Fe-2S ferredoxin-type" evidence="10">
    <location>
        <begin position="255"/>
        <end position="342"/>
    </location>
</feature>
<dbReference type="AlphaFoldDB" id="A0A1G7YC83"/>
<comment type="cofactor">
    <cofactor evidence="1">
        <name>FAD</name>
        <dbReference type="ChEBI" id="CHEBI:57692"/>
    </cofactor>
</comment>
<dbReference type="Gene3D" id="3.10.20.30">
    <property type="match status" value="1"/>
</dbReference>
<evidence type="ECO:0000259" key="11">
    <source>
        <dbReference type="PROSITE" id="PS51384"/>
    </source>
</evidence>
<dbReference type="CDD" id="cd00207">
    <property type="entry name" value="fer2"/>
    <property type="match status" value="1"/>
</dbReference>
<keyword evidence="13" id="KW-1185">Reference proteome</keyword>
<dbReference type="PROSITE" id="PS51085">
    <property type="entry name" value="2FE2S_FER_2"/>
    <property type="match status" value="1"/>
</dbReference>
<dbReference type="OrthoDB" id="9796486at2"/>
<reference evidence="12 13" key="1">
    <citation type="submission" date="2016-10" db="EMBL/GenBank/DDBJ databases">
        <authorList>
            <person name="de Groot N.N."/>
        </authorList>
    </citation>
    <scope>NUCLEOTIDE SEQUENCE [LARGE SCALE GENOMIC DNA]</scope>
    <source>
        <strain evidence="12 13">DSM 5885</strain>
    </source>
</reference>
<dbReference type="Gene3D" id="2.40.30.10">
    <property type="entry name" value="Translation factors"/>
    <property type="match status" value="1"/>
</dbReference>
<dbReference type="InterPro" id="IPR050415">
    <property type="entry name" value="MRET"/>
</dbReference>
<dbReference type="Proteomes" id="UP000198607">
    <property type="component" value="Unassembled WGS sequence"/>
</dbReference>
<dbReference type="InterPro" id="IPR006058">
    <property type="entry name" value="2Fe2S_fd_BS"/>
</dbReference>
<dbReference type="CDD" id="cd06215">
    <property type="entry name" value="FNR_iron_sulfur_binding_1"/>
    <property type="match status" value="1"/>
</dbReference>
<keyword evidence="5" id="KW-0274">FAD</keyword>
<dbReference type="InterPro" id="IPR001433">
    <property type="entry name" value="OxRdtase_FAD/NAD-bd"/>
</dbReference>
<dbReference type="InterPro" id="IPR008333">
    <property type="entry name" value="Cbr1-like_FAD-bd_dom"/>
</dbReference>
<dbReference type="InterPro" id="IPR012675">
    <property type="entry name" value="Beta-grasp_dom_sf"/>
</dbReference>
<evidence type="ECO:0000256" key="6">
    <source>
        <dbReference type="ARBA" id="ARBA00023002"/>
    </source>
</evidence>
<keyword evidence="6" id="KW-0560">Oxidoreductase</keyword>
<dbReference type="Pfam" id="PF00111">
    <property type="entry name" value="Fer2"/>
    <property type="match status" value="1"/>
</dbReference>
<evidence type="ECO:0000256" key="3">
    <source>
        <dbReference type="ARBA" id="ARBA00022714"/>
    </source>
</evidence>
<evidence type="ECO:0000256" key="2">
    <source>
        <dbReference type="ARBA" id="ARBA00022630"/>
    </source>
</evidence>
<dbReference type="GO" id="GO:0046872">
    <property type="term" value="F:metal ion binding"/>
    <property type="evidence" value="ECO:0007669"/>
    <property type="project" value="UniProtKB-KW"/>
</dbReference>
<evidence type="ECO:0000256" key="5">
    <source>
        <dbReference type="ARBA" id="ARBA00022827"/>
    </source>
</evidence>
<dbReference type="Gene3D" id="3.40.50.80">
    <property type="entry name" value="Nucleotide-binding domain of ferredoxin-NADP reductase (FNR) module"/>
    <property type="match status" value="1"/>
</dbReference>
<evidence type="ECO:0000313" key="13">
    <source>
        <dbReference type="Proteomes" id="UP000198607"/>
    </source>
</evidence>
<keyword evidence="4" id="KW-0479">Metal-binding</keyword>
<dbReference type="InterPro" id="IPR017938">
    <property type="entry name" value="Riboflavin_synthase-like_b-brl"/>
</dbReference>
<evidence type="ECO:0000256" key="8">
    <source>
        <dbReference type="ARBA" id="ARBA00023014"/>
    </source>
</evidence>
<evidence type="ECO:0000256" key="7">
    <source>
        <dbReference type="ARBA" id="ARBA00023004"/>
    </source>
</evidence>
<gene>
    <name evidence="12" type="ORF">SAMN05660652_00962</name>
</gene>
<dbReference type="PANTHER" id="PTHR47354:SF6">
    <property type="entry name" value="NADH OXIDOREDUCTASE HCR"/>
    <property type="match status" value="1"/>
</dbReference>
<dbReference type="InterPro" id="IPR017927">
    <property type="entry name" value="FAD-bd_FR_type"/>
</dbReference>
<dbReference type="Pfam" id="PF00970">
    <property type="entry name" value="FAD_binding_6"/>
    <property type="match status" value="1"/>
</dbReference>
<dbReference type="Pfam" id="PF00175">
    <property type="entry name" value="NAD_binding_1"/>
    <property type="match status" value="1"/>
</dbReference>
<dbReference type="RefSeq" id="WP_143009760.1">
    <property type="nucleotide sequence ID" value="NZ_FNCY01000002.1"/>
</dbReference>
<keyword evidence="3" id="KW-0001">2Fe-2S</keyword>
<dbReference type="STRING" id="83767.SAMN05660652_00962"/>
<dbReference type="InterPro" id="IPR039261">
    <property type="entry name" value="FNR_nucleotide-bd"/>
</dbReference>
<comment type="similarity">
    <text evidence="9">In the N-terminal section; belongs to the FAD-binding oxidoreductase type 6 family.</text>
</comment>
<dbReference type="GO" id="GO:0016491">
    <property type="term" value="F:oxidoreductase activity"/>
    <property type="evidence" value="ECO:0007669"/>
    <property type="project" value="UniProtKB-KW"/>
</dbReference>
<evidence type="ECO:0000256" key="1">
    <source>
        <dbReference type="ARBA" id="ARBA00001974"/>
    </source>
</evidence>
<evidence type="ECO:0000256" key="9">
    <source>
        <dbReference type="ARBA" id="ARBA00061434"/>
    </source>
</evidence>
<organism evidence="12 13">
    <name type="scientific">Propionivibrio dicarboxylicus</name>
    <dbReference type="NCBI Taxonomy" id="83767"/>
    <lineage>
        <taxon>Bacteria</taxon>
        <taxon>Pseudomonadati</taxon>
        <taxon>Pseudomonadota</taxon>
        <taxon>Betaproteobacteria</taxon>
        <taxon>Rhodocyclales</taxon>
        <taxon>Rhodocyclaceae</taxon>
        <taxon>Propionivibrio</taxon>
    </lineage>
</organism>
<protein>
    <submittedName>
        <fullName evidence="12">NADH oxidoreductase Hcr</fullName>
    </submittedName>
</protein>
<evidence type="ECO:0000259" key="10">
    <source>
        <dbReference type="PROSITE" id="PS51085"/>
    </source>
</evidence>
<dbReference type="PANTHER" id="PTHR47354">
    <property type="entry name" value="NADH OXIDOREDUCTASE HCR"/>
    <property type="match status" value="1"/>
</dbReference>
<dbReference type="EMBL" id="FNCY01000002">
    <property type="protein sequence ID" value="SDG94111.1"/>
    <property type="molecule type" value="Genomic_DNA"/>
</dbReference>
<dbReference type="SUPFAM" id="SSF54292">
    <property type="entry name" value="2Fe-2S ferredoxin-like"/>
    <property type="match status" value="1"/>
</dbReference>
<evidence type="ECO:0000256" key="4">
    <source>
        <dbReference type="ARBA" id="ARBA00022723"/>
    </source>
</evidence>
<dbReference type="GO" id="GO:0051537">
    <property type="term" value="F:2 iron, 2 sulfur cluster binding"/>
    <property type="evidence" value="ECO:0007669"/>
    <property type="project" value="UniProtKB-KW"/>
</dbReference>
<sequence>MTSANPPYNDTPLACVGRREETPDTATFVLARPDGAPFSFLPGQFLSVGVDIDARRHWRAYSISSSPTTPDTVSITVRRVAGGLVSNWLLDHLQPGMALPALAPAGEFALPPGPPPRHLVLLSSGCGITPMMAMSRWLLDTNADCDIHFVHSARDEENFIFRKDVLALAEHHPRLKLHVFLTRPRGDLACQHGRLDAARLQALLPPAQELRAYLCGQTGYMADVANWLRAAGVADDAIVQEDFAPICSEAPTSDERFRLDVPSFGRSAEIAVGELLLDVLEREGLPIIGACRTGVCGSCKCRLVDGEVESASALPLTPEEQAAGYVLACSSRAKGDLAVELG</sequence>